<dbReference type="OrthoDB" id="9811239at2"/>
<dbReference type="EMBL" id="QXFI01000025">
    <property type="protein sequence ID" value="RIV44607.1"/>
    <property type="molecule type" value="Genomic_DNA"/>
</dbReference>
<comment type="caution">
    <text evidence="3">The sequence shown here is derived from an EMBL/GenBank/DDBJ whole genome shotgun (WGS) entry which is preliminary data.</text>
</comment>
<evidence type="ECO:0000313" key="5">
    <source>
        <dbReference type="Proteomes" id="UP000266691"/>
    </source>
</evidence>
<keyword evidence="1 3" id="KW-0808">Transferase</keyword>
<feature type="domain" description="Glycosyl transferase family 1" evidence="2">
    <location>
        <begin position="184"/>
        <end position="343"/>
    </location>
</feature>
<dbReference type="AlphaFoldDB" id="A0A3A1NLP3"/>
<keyword evidence="6" id="KW-1185">Reference proteome</keyword>
<dbReference type="PANTHER" id="PTHR46401">
    <property type="entry name" value="GLYCOSYLTRANSFERASE WBBK-RELATED"/>
    <property type="match status" value="1"/>
</dbReference>
<evidence type="ECO:0000313" key="4">
    <source>
        <dbReference type="EMBL" id="TXJ94672.1"/>
    </source>
</evidence>
<dbReference type="SUPFAM" id="SSF53756">
    <property type="entry name" value="UDP-Glycosyltransferase/glycogen phosphorylase"/>
    <property type="match status" value="1"/>
</dbReference>
<sequence length="372" mass="42102">MQKPQDRIAIVDFVGCKAGMDLYDSNLAAGLIKVGVDVLVVSNFTADGVPATVLFKKETPTRFSKFWNFFYGHFKAFYLLRKRGFKKFIFHSFSFEWKDLLVLTFSKLLGLRLFLIVHDVSGFADSDNGYVKRIVIGKVADKVLVHNQFSKATLLKGFPGEIEFKTHIVKHGNFEDSSVSLTSKEVARNILGLSGDKFYLLFFGQIKKVKGLELLLEALSNVIDKNVCLIIAGKPWKNDFNEYQKLIDDKGLADRIVAKIGFIENQDRDLLFSAADLLVLPYHRIYQSGVALMAMTFGVPLLTSDLEPFVELIQKDKNGNIFVSGNSESLANKILEVKENYSDALVKSQNGMRHVIEEYDWVKIARNYKEIL</sequence>
<reference evidence="4 6" key="2">
    <citation type="submission" date="2019-07" db="EMBL/GenBank/DDBJ databases">
        <title>Draft genome of two Muricauda strains isolated from deep sea.</title>
        <authorList>
            <person name="Sun C."/>
        </authorList>
    </citation>
    <scope>NUCLEOTIDE SEQUENCE [LARGE SCALE GENOMIC DNA]</scope>
    <source>
        <strain evidence="4 6">72</strain>
    </source>
</reference>
<dbReference type="InterPro" id="IPR001296">
    <property type="entry name" value="Glyco_trans_1"/>
</dbReference>
<evidence type="ECO:0000259" key="2">
    <source>
        <dbReference type="Pfam" id="PF00534"/>
    </source>
</evidence>
<evidence type="ECO:0000313" key="3">
    <source>
        <dbReference type="EMBL" id="RIV44607.1"/>
    </source>
</evidence>
<dbReference type="CDD" id="cd03801">
    <property type="entry name" value="GT4_PimA-like"/>
    <property type="match status" value="1"/>
</dbReference>
<dbReference type="Pfam" id="PF00534">
    <property type="entry name" value="Glycos_transf_1"/>
    <property type="match status" value="1"/>
</dbReference>
<proteinExistence type="predicted"/>
<evidence type="ECO:0000313" key="6">
    <source>
        <dbReference type="Proteomes" id="UP000321621"/>
    </source>
</evidence>
<dbReference type="PANTHER" id="PTHR46401:SF2">
    <property type="entry name" value="GLYCOSYLTRANSFERASE WBBK-RELATED"/>
    <property type="match status" value="1"/>
</dbReference>
<protein>
    <submittedName>
        <fullName evidence="3 4">Glycosyltransferase</fullName>
    </submittedName>
</protein>
<dbReference type="Gene3D" id="3.40.50.2000">
    <property type="entry name" value="Glycogen Phosphorylase B"/>
    <property type="match status" value="2"/>
</dbReference>
<dbReference type="Proteomes" id="UP000266691">
    <property type="component" value="Unassembled WGS sequence"/>
</dbReference>
<dbReference type="Proteomes" id="UP000321621">
    <property type="component" value="Unassembled WGS sequence"/>
</dbReference>
<dbReference type="GO" id="GO:0016757">
    <property type="term" value="F:glycosyltransferase activity"/>
    <property type="evidence" value="ECO:0007669"/>
    <property type="project" value="InterPro"/>
</dbReference>
<dbReference type="EMBL" id="VNWK01000025">
    <property type="protein sequence ID" value="TXJ94672.1"/>
    <property type="molecule type" value="Genomic_DNA"/>
</dbReference>
<organism evidence="3 5">
    <name type="scientific">Flagellimonas pelagia</name>
    <dbReference type="NCBI Taxonomy" id="2306998"/>
    <lineage>
        <taxon>Bacteria</taxon>
        <taxon>Pseudomonadati</taxon>
        <taxon>Bacteroidota</taxon>
        <taxon>Flavobacteriia</taxon>
        <taxon>Flavobacteriales</taxon>
        <taxon>Flavobacteriaceae</taxon>
        <taxon>Flagellimonas</taxon>
    </lineage>
</organism>
<reference evidence="3 5" key="1">
    <citation type="submission" date="2018-08" db="EMBL/GenBank/DDBJ databases">
        <title>Proposal of Muricauda 72 sp.nov. and Muricauda NH166 sp.nov., isolated from seawater.</title>
        <authorList>
            <person name="Cheng H."/>
            <person name="Wu Y.-H."/>
            <person name="Guo L.-L."/>
            <person name="Xu X.-W."/>
        </authorList>
    </citation>
    <scope>NUCLEOTIDE SEQUENCE [LARGE SCALE GENOMIC DNA]</scope>
    <source>
        <strain evidence="3 5">72</strain>
    </source>
</reference>
<name>A0A3A1NLP3_9FLAO</name>
<evidence type="ECO:0000256" key="1">
    <source>
        <dbReference type="ARBA" id="ARBA00022679"/>
    </source>
</evidence>
<gene>
    <name evidence="3" type="ORF">D2V05_09645</name>
    <name evidence="4" type="ORF">FQ017_09555</name>
</gene>
<accession>A0A3A1NLP3</accession>